<dbReference type="InterPro" id="IPR043597">
    <property type="entry name" value="TPH_dom"/>
</dbReference>
<reference evidence="16" key="2">
    <citation type="submission" date="2025-09" db="UniProtKB">
        <authorList>
            <consortium name="Ensembl"/>
        </authorList>
    </citation>
    <scope>IDENTIFICATION</scope>
</reference>
<dbReference type="GO" id="GO:0005634">
    <property type="term" value="C:nucleus"/>
    <property type="evidence" value="ECO:0007669"/>
    <property type="project" value="UniProtKB-SubCell"/>
</dbReference>
<reference evidence="16" key="1">
    <citation type="submission" date="2025-08" db="UniProtKB">
        <authorList>
            <consortium name="Ensembl"/>
        </authorList>
    </citation>
    <scope>IDENTIFICATION</scope>
</reference>
<evidence type="ECO:0000256" key="5">
    <source>
        <dbReference type="ARBA" id="ARBA00022490"/>
    </source>
</evidence>
<evidence type="ECO:0000256" key="14">
    <source>
        <dbReference type="SAM" id="Coils"/>
    </source>
</evidence>
<dbReference type="Proteomes" id="UP000694522">
    <property type="component" value="Unplaced"/>
</dbReference>
<dbReference type="Ensembl" id="ENSACOT00000026818.1">
    <property type="protein sequence ID" value="ENSACOP00000025937.1"/>
    <property type="gene ID" value="ENSACOG00000017298.1"/>
</dbReference>
<protein>
    <recommendedName>
        <fullName evidence="4">Meiosis-specific nuclear structural protein 1</fullName>
    </recommendedName>
</protein>
<sequence>MAFMGRVEASIDAEERSGRRRAARLWAALEQERRMEEALRQAEEIKAQRELQLEQEEKLAAELARLNREKLKDERMRQQIRQNSLELRELDKKLKFAYMNKERAAQIAEKAALQYENKIREGEIAQKMKEEHERAVREESTAELRRKEEKITYHRELEKQVEEQERKKQDACEQFLREKFVIDEIVRKINEEDQMEKQLKLAKIRETQAHIEEYKKDQAIWARRKQEEMEEENRKILEFANIRQQREEDWIAKVRDAEERKQRVQSMIAQNLEKEQQKREEQEQILHELYLEEQAEAERKKEMAETEKRLRQRLDLQQAYEEQLALKAAVRQAMQEEEQAFRQQMLDKFAEDDRLDQLNAQKRRMKQLEHRRAVEKLIQDRRQQFVADKERELEERQLEAKREQKFRAIVEEERQKLLKEHASKLLGYLPPGILRDEGDINMLGEDFRLAYQKRRGNALPQELKLPPSHLRVCH</sequence>
<evidence type="ECO:0000256" key="11">
    <source>
        <dbReference type="ARBA" id="ARBA00023254"/>
    </source>
</evidence>
<keyword evidence="6" id="KW-0282">Flagellum</keyword>
<keyword evidence="8" id="KW-0969">Cilium</keyword>
<dbReference type="PANTHER" id="PTHR19265">
    <property type="entry name" value="MEIOSIS-SPECIFIC NUCLEAR STRUCTURAL PROTEIN 1"/>
    <property type="match status" value="1"/>
</dbReference>
<feature type="coiled-coil region" evidence="14">
    <location>
        <begin position="28"/>
        <end position="174"/>
    </location>
</feature>
<evidence type="ECO:0000256" key="3">
    <source>
        <dbReference type="ARBA" id="ARBA00009158"/>
    </source>
</evidence>
<comment type="subcellular location">
    <subcellularLocation>
        <location evidence="2">Cytoplasm</location>
        <location evidence="2">Cytoskeleton</location>
        <location evidence="2">Flagellum axoneme</location>
    </subcellularLocation>
    <subcellularLocation>
        <location evidence="1">Nucleus</location>
    </subcellularLocation>
</comment>
<evidence type="ECO:0000313" key="16">
    <source>
        <dbReference type="Ensembl" id="ENSACOP00000025937.1"/>
    </source>
</evidence>
<evidence type="ECO:0000256" key="8">
    <source>
        <dbReference type="ARBA" id="ARBA00023069"/>
    </source>
</evidence>
<organism evidence="16 17">
    <name type="scientific">Amazona collaria</name>
    <name type="common">yellow-billed parrot</name>
    <dbReference type="NCBI Taxonomy" id="241587"/>
    <lineage>
        <taxon>Eukaryota</taxon>
        <taxon>Metazoa</taxon>
        <taxon>Chordata</taxon>
        <taxon>Craniata</taxon>
        <taxon>Vertebrata</taxon>
        <taxon>Euteleostomi</taxon>
        <taxon>Archelosauria</taxon>
        <taxon>Archosauria</taxon>
        <taxon>Dinosauria</taxon>
        <taxon>Saurischia</taxon>
        <taxon>Theropoda</taxon>
        <taxon>Coelurosauria</taxon>
        <taxon>Aves</taxon>
        <taxon>Neognathae</taxon>
        <taxon>Neoaves</taxon>
        <taxon>Telluraves</taxon>
        <taxon>Australaves</taxon>
        <taxon>Psittaciformes</taxon>
        <taxon>Psittacidae</taxon>
        <taxon>Amazona</taxon>
    </lineage>
</organism>
<dbReference type="GO" id="GO:0051321">
    <property type="term" value="P:meiotic cell cycle"/>
    <property type="evidence" value="ECO:0007669"/>
    <property type="project" value="UniProtKB-KW"/>
</dbReference>
<evidence type="ECO:0000256" key="13">
    <source>
        <dbReference type="ARBA" id="ARBA00046114"/>
    </source>
</evidence>
<dbReference type="GO" id="GO:0031514">
    <property type="term" value="C:motile cilium"/>
    <property type="evidence" value="ECO:0007669"/>
    <property type="project" value="TreeGrafter"/>
</dbReference>
<feature type="domain" description="Trichohyalin-plectin-homology" evidence="15">
    <location>
        <begin position="80"/>
        <end position="431"/>
    </location>
</feature>
<feature type="coiled-coil region" evidence="14">
    <location>
        <begin position="254"/>
        <end position="336"/>
    </location>
</feature>
<evidence type="ECO:0000256" key="6">
    <source>
        <dbReference type="ARBA" id="ARBA00022846"/>
    </source>
</evidence>
<keyword evidence="17" id="KW-1185">Reference proteome</keyword>
<evidence type="ECO:0000256" key="1">
    <source>
        <dbReference type="ARBA" id="ARBA00004123"/>
    </source>
</evidence>
<evidence type="ECO:0000256" key="10">
    <source>
        <dbReference type="ARBA" id="ARBA00023242"/>
    </source>
</evidence>
<dbReference type="PANTHER" id="PTHR19265:SF0">
    <property type="entry name" value="MEIOSIS-SPECIFIC NUCLEAR STRUCTURAL PROTEIN 1"/>
    <property type="match status" value="1"/>
</dbReference>
<keyword evidence="5" id="KW-0963">Cytoplasm</keyword>
<evidence type="ECO:0000256" key="2">
    <source>
        <dbReference type="ARBA" id="ARBA00004611"/>
    </source>
</evidence>
<dbReference type="InterPro" id="IPR026504">
    <property type="entry name" value="MNS1"/>
</dbReference>
<proteinExistence type="inferred from homology"/>
<dbReference type="AlphaFoldDB" id="A0A8B9GLC2"/>
<name>A0A8B9GLC2_9PSIT</name>
<keyword evidence="9" id="KW-0206">Cytoskeleton</keyword>
<evidence type="ECO:0000259" key="15">
    <source>
        <dbReference type="Pfam" id="PF13868"/>
    </source>
</evidence>
<dbReference type="GO" id="GO:0044782">
    <property type="term" value="P:cilium organization"/>
    <property type="evidence" value="ECO:0007669"/>
    <property type="project" value="TreeGrafter"/>
</dbReference>
<evidence type="ECO:0000256" key="12">
    <source>
        <dbReference type="ARBA" id="ARBA00023273"/>
    </source>
</evidence>
<evidence type="ECO:0000256" key="9">
    <source>
        <dbReference type="ARBA" id="ARBA00023212"/>
    </source>
</evidence>
<evidence type="ECO:0000256" key="4">
    <source>
        <dbReference type="ARBA" id="ARBA00014813"/>
    </source>
</evidence>
<evidence type="ECO:0000256" key="7">
    <source>
        <dbReference type="ARBA" id="ARBA00023054"/>
    </source>
</evidence>
<evidence type="ECO:0000313" key="17">
    <source>
        <dbReference type="Proteomes" id="UP000694522"/>
    </source>
</evidence>
<keyword evidence="10" id="KW-0539">Nucleus</keyword>
<keyword evidence="7 14" id="KW-0175">Coiled coil</keyword>
<keyword evidence="11" id="KW-0469">Meiosis</keyword>
<keyword evidence="12" id="KW-0966">Cell projection</keyword>
<comment type="similarity">
    <text evidence="3">Belongs to the MNS1 family.</text>
</comment>
<accession>A0A8B9GLC2</accession>
<dbReference type="Pfam" id="PF13868">
    <property type="entry name" value="TPH"/>
    <property type="match status" value="1"/>
</dbReference>
<comment type="function">
    <text evidence="13">Microtubule inner protein (MIP) part of the dynein-decorated doublet microtubules (DMTs) in cilia axoneme, which is required for motile cilia beating. May play a role in the control of meiotic division and germ cell differentiation through regulation of pairing and recombination during meiosis. Required for sperm flagella assembly. May play a role in the assembly and function of the outer dynein arm-docking complex (ODA-DC). ODA-DC mediates outer dynein arms (ODA) binding onto the axonemal doublet microtubules.</text>
</comment>